<sequence>MGAQLNPYLSFRDNARQAMEFYRSVFGGELTVSTFGEFHASDLPEEQDKVMHSALTAPHGLVLMGADTPNAMDLTPGNNFSISLSGDDEAELRGYWDQLADGGTVAMPLEKAPWGDIFGMCTDRFGVPWMVNIAGTSG</sequence>
<reference evidence="2 3" key="1">
    <citation type="submission" date="2019-10" db="EMBL/GenBank/DDBJ databases">
        <title>Draft Genome Assembly of Rhodococcus zopfii DSM44189.</title>
        <authorList>
            <person name="Sutton J.M."/>
            <person name="Akob D.M."/>
            <person name="Bushman T.J."/>
        </authorList>
    </citation>
    <scope>NUCLEOTIDE SEQUENCE [LARGE SCALE GENOMIC DNA]</scope>
    <source>
        <strain evidence="2 3">DSM 44189</strain>
    </source>
</reference>
<dbReference type="InterPro" id="IPR004360">
    <property type="entry name" value="Glyas_Fos-R_dOase_dom"/>
</dbReference>
<dbReference type="SUPFAM" id="SSF54593">
    <property type="entry name" value="Glyoxalase/Bleomycin resistance protein/Dihydroxybiphenyl dioxygenase"/>
    <property type="match status" value="1"/>
</dbReference>
<evidence type="ECO:0000259" key="1">
    <source>
        <dbReference type="Pfam" id="PF00903"/>
    </source>
</evidence>
<dbReference type="InterPro" id="IPR029068">
    <property type="entry name" value="Glyas_Bleomycin-R_OHBP_Dase"/>
</dbReference>
<dbReference type="RefSeq" id="WP_072808694.1">
    <property type="nucleotide sequence ID" value="NZ_JAHWLX010000219.1"/>
</dbReference>
<dbReference type="PANTHER" id="PTHR33990">
    <property type="entry name" value="PROTEIN YJDN-RELATED"/>
    <property type="match status" value="1"/>
</dbReference>
<gene>
    <name evidence="2" type="ORF">F8M49_08420</name>
</gene>
<evidence type="ECO:0000313" key="3">
    <source>
        <dbReference type="Proteomes" id="UP001275440"/>
    </source>
</evidence>
<dbReference type="Pfam" id="PF00903">
    <property type="entry name" value="Glyoxalase"/>
    <property type="match status" value="1"/>
</dbReference>
<dbReference type="Gene3D" id="3.10.180.10">
    <property type="entry name" value="2,3-Dihydroxybiphenyl 1,2-Dioxygenase, domain 1"/>
    <property type="match status" value="1"/>
</dbReference>
<organism evidence="2 3">
    <name type="scientific">Rhodococcus zopfii</name>
    <dbReference type="NCBI Taxonomy" id="43772"/>
    <lineage>
        <taxon>Bacteria</taxon>
        <taxon>Bacillati</taxon>
        <taxon>Actinomycetota</taxon>
        <taxon>Actinomycetes</taxon>
        <taxon>Mycobacteriales</taxon>
        <taxon>Nocardiaceae</taxon>
        <taxon>Rhodococcus</taxon>
    </lineage>
</organism>
<name>A0ABU3WN54_9NOCA</name>
<dbReference type="CDD" id="cd06588">
    <property type="entry name" value="PhnB_like"/>
    <property type="match status" value="1"/>
</dbReference>
<protein>
    <submittedName>
        <fullName evidence="2">VOC family protein</fullName>
    </submittedName>
</protein>
<dbReference type="InterPro" id="IPR028973">
    <property type="entry name" value="PhnB-like"/>
</dbReference>
<evidence type="ECO:0000313" key="2">
    <source>
        <dbReference type="EMBL" id="MDV2475420.1"/>
    </source>
</evidence>
<accession>A0ABU3WN54</accession>
<comment type="caution">
    <text evidence="2">The sequence shown here is derived from an EMBL/GenBank/DDBJ whole genome shotgun (WGS) entry which is preliminary data.</text>
</comment>
<dbReference type="Proteomes" id="UP001275440">
    <property type="component" value="Unassembled WGS sequence"/>
</dbReference>
<dbReference type="EMBL" id="WBMO01000001">
    <property type="protein sequence ID" value="MDV2475420.1"/>
    <property type="molecule type" value="Genomic_DNA"/>
</dbReference>
<feature type="domain" description="Glyoxalase/fosfomycin resistance/dioxygenase" evidence="1">
    <location>
        <begin position="5"/>
        <end position="131"/>
    </location>
</feature>
<proteinExistence type="predicted"/>
<keyword evidence="3" id="KW-1185">Reference proteome</keyword>
<dbReference type="PANTHER" id="PTHR33990:SF1">
    <property type="entry name" value="PROTEIN YJDN"/>
    <property type="match status" value="1"/>
</dbReference>